<name>A0A7G9A4N3_9VIRU</name>
<proteinExistence type="predicted"/>
<evidence type="ECO:0000313" key="1">
    <source>
        <dbReference type="EMBL" id="QNL31706.1"/>
    </source>
</evidence>
<reference evidence="1" key="1">
    <citation type="submission" date="2020-07" db="EMBL/GenBank/DDBJ databases">
        <title>Dissolved microcystin release linked to lysis of a Microcystis spp. bloom in Lake Erie (USA) attributed to a novel cyanophage.</title>
        <authorList>
            <person name="McKindles K.M."/>
            <person name="Manes M.A."/>
            <person name="DeMarco J.R."/>
            <person name="McClure A."/>
            <person name="McKay R.M."/>
            <person name="Davis T.W."/>
            <person name="Bullerjahn G.S."/>
        </authorList>
    </citation>
    <scope>NUCLEOTIDE SEQUENCE</scope>
</reference>
<sequence length="58" mass="6731">MMLIFSPLLKLRGIPNRAYCGVLFTSISLDYRASVDMSRGFEKISKNIFQKHQNFYLA</sequence>
<accession>A0A7G9A4N3</accession>
<organism evidence="1">
    <name type="scientific">Bacteriophage sp</name>
    <dbReference type="NCBI Taxonomy" id="38018"/>
    <lineage>
        <taxon>Viruses</taxon>
    </lineage>
</organism>
<dbReference type="EMBL" id="MT840189">
    <property type="protein sequence ID" value="QNL31706.1"/>
    <property type="molecule type" value="Genomic_DNA"/>
</dbReference>
<protein>
    <submittedName>
        <fullName evidence="1">Uncharacterized protein</fullName>
    </submittedName>
</protein>